<dbReference type="STRING" id="240292.Ava_3701"/>
<accession>Q3M6T0</accession>
<gene>
    <name evidence="1" type="ordered locus">Ava_3701</name>
</gene>
<evidence type="ECO:0008006" key="3">
    <source>
        <dbReference type="Google" id="ProtNLM"/>
    </source>
</evidence>
<dbReference type="KEGG" id="ava:Ava_3701"/>
<dbReference type="EMBL" id="CP000117">
    <property type="protein sequence ID" value="ABA23306.1"/>
    <property type="molecule type" value="Genomic_DNA"/>
</dbReference>
<dbReference type="HOGENOM" id="CLU_201992_0_0_3"/>
<organism evidence="1 2">
    <name type="scientific">Trichormus variabilis (strain ATCC 29413 / PCC 7937)</name>
    <name type="common">Anabaena variabilis</name>
    <dbReference type="NCBI Taxonomy" id="240292"/>
    <lineage>
        <taxon>Bacteria</taxon>
        <taxon>Bacillati</taxon>
        <taxon>Cyanobacteriota</taxon>
        <taxon>Cyanophyceae</taxon>
        <taxon>Nostocales</taxon>
        <taxon>Nostocaceae</taxon>
        <taxon>Trichormus</taxon>
    </lineage>
</organism>
<dbReference type="Proteomes" id="UP000002533">
    <property type="component" value="Chromosome"/>
</dbReference>
<evidence type="ECO:0000313" key="2">
    <source>
        <dbReference type="Proteomes" id="UP000002533"/>
    </source>
</evidence>
<dbReference type="eggNOG" id="ENOG50343JV">
    <property type="taxonomic scope" value="Bacteria"/>
</dbReference>
<protein>
    <recommendedName>
        <fullName evidence="3">Helix-turn-helix domain-containing protein</fullName>
    </recommendedName>
</protein>
<dbReference type="RefSeq" id="WP_011320402.1">
    <property type="nucleotide sequence ID" value="NC_007413.1"/>
</dbReference>
<sequence>MARQGTSLVQAARFLGMDQSSLYMALQKGQIPTHKSNGRTVVSQGALLDYRARTRYL</sequence>
<proteinExistence type="predicted"/>
<dbReference type="AlphaFoldDB" id="Q3M6T0"/>
<dbReference type="GeneID" id="58726499"/>
<evidence type="ECO:0000313" key="1">
    <source>
        <dbReference type="EMBL" id="ABA23306.1"/>
    </source>
</evidence>
<reference evidence="2" key="1">
    <citation type="journal article" date="2014" name="Stand. Genomic Sci.">
        <title>Complete genome sequence of Anabaena variabilis ATCC 29413.</title>
        <authorList>
            <person name="Thiel T."/>
            <person name="Pratte B.S."/>
            <person name="Zhong J."/>
            <person name="Goodwin L."/>
            <person name="Copeland A."/>
            <person name="Lucas S."/>
            <person name="Han C."/>
            <person name="Pitluck S."/>
            <person name="Land M.L."/>
            <person name="Kyrpides N.C."/>
            <person name="Woyke T."/>
        </authorList>
    </citation>
    <scope>NUCLEOTIDE SEQUENCE [LARGE SCALE GENOMIC DNA]</scope>
    <source>
        <strain evidence="2">ATCC 29413 / PCC 7937</strain>
    </source>
</reference>
<name>Q3M6T0_TRIV2</name>